<dbReference type="Gene3D" id="2.30.30.140">
    <property type="match status" value="1"/>
</dbReference>
<evidence type="ECO:0000256" key="1">
    <source>
        <dbReference type="SAM" id="MobiDB-lite"/>
    </source>
</evidence>
<protein>
    <recommendedName>
        <fullName evidence="2">SGF29 C-terminal domain-containing protein</fullName>
    </recommendedName>
</protein>
<sequence length="344" mass="38949">MSSRPRGGRATAGRDGKETELENDLLTRALESLRKAREFNEKCKRIGQDIMALEDEIKAAGHGTPDQYRRLDALYRDNLRYAESEKKVHDDDDIISNLAILETMRSNDEPAPRNGQPKSRKHQRPAVDSEALESPGPSPGDGRLEMMKRVKGTSQRSSSTASQNRAAPIVRDDGSDLYKGLQAERAGHLVAGTEVFYKFPKDQQEQEEGVGIHGIINKVWQEKKPIQYDVRDPEDDASGKQTVRKATARDLVPIPQVAPSTQQFSVGVTVYAKYPDTDTFYRAKVKSFQKPNYSLKFDEDYNQEITPRNTFNLGEAVEDEPDENWGRTRRERQNVSRLMSAMYN</sequence>
<accession>A0A177F1D9</accession>
<name>A0A177F1D9_9EURO</name>
<feature type="compositionally biased region" description="Polar residues" evidence="1">
    <location>
        <begin position="152"/>
        <end position="165"/>
    </location>
</feature>
<evidence type="ECO:0000313" key="4">
    <source>
        <dbReference type="Proteomes" id="UP000077002"/>
    </source>
</evidence>
<proteinExistence type="predicted"/>
<feature type="domain" description="SGF29 C-terminal" evidence="2">
    <location>
        <begin position="185"/>
        <end position="344"/>
    </location>
</feature>
<comment type="caution">
    <text evidence="3">The sequence shown here is derived from an EMBL/GenBank/DDBJ whole genome shotgun (WGS) entry which is preliminary data.</text>
</comment>
<dbReference type="PANTHER" id="PTHR21539">
    <property type="entry name" value="SAGA-ASSOCIATED FACTOR 29"/>
    <property type="match status" value="1"/>
</dbReference>
<dbReference type="InterPro" id="IPR010750">
    <property type="entry name" value="SGF29_tudor-like_dom"/>
</dbReference>
<evidence type="ECO:0000313" key="3">
    <source>
        <dbReference type="EMBL" id="OAG38137.1"/>
    </source>
</evidence>
<dbReference type="GO" id="GO:0000124">
    <property type="term" value="C:SAGA complex"/>
    <property type="evidence" value="ECO:0007669"/>
    <property type="project" value="InterPro"/>
</dbReference>
<dbReference type="Pfam" id="PF07039">
    <property type="entry name" value="SGF29_Tudor"/>
    <property type="match status" value="1"/>
</dbReference>
<dbReference type="InterPro" id="IPR037802">
    <property type="entry name" value="SGF29"/>
</dbReference>
<feature type="region of interest" description="Disordered" evidence="1">
    <location>
        <begin position="104"/>
        <end position="171"/>
    </location>
</feature>
<evidence type="ECO:0000259" key="2">
    <source>
        <dbReference type="PROSITE" id="PS51518"/>
    </source>
</evidence>
<dbReference type="EMBL" id="LVKK01000060">
    <property type="protein sequence ID" value="OAG38137.1"/>
    <property type="molecule type" value="Genomic_DNA"/>
</dbReference>
<feature type="region of interest" description="Disordered" evidence="1">
    <location>
        <begin position="1"/>
        <end position="20"/>
    </location>
</feature>
<reference evidence="3 4" key="1">
    <citation type="submission" date="2016-03" db="EMBL/GenBank/DDBJ databases">
        <title>Draft genome sequence of the Fonsecaea monophora CBS 269.37.</title>
        <authorList>
            <person name="Bombassaro A."/>
            <person name="Vinicius W.A."/>
            <person name="De Hoog S."/>
            <person name="Sun J."/>
            <person name="Souza E.M."/>
            <person name="Raittz R.T."/>
            <person name="Costa F."/>
            <person name="Leao A.C."/>
            <person name="Tadra-Sfeir M.Z."/>
            <person name="Baura V."/>
            <person name="Balsanelli E."/>
            <person name="Pedrosa F.O."/>
            <person name="Moreno L.F."/>
            <person name="Steffens M.B."/>
            <person name="Xi L."/>
            <person name="Bocca A.L."/>
            <person name="Felipe M.S."/>
            <person name="Teixeira M."/>
            <person name="Telles Filho F.Q."/>
            <person name="Azevedo C.M."/>
            <person name="Gomes R."/>
            <person name="Vicente V.A."/>
        </authorList>
    </citation>
    <scope>NUCLEOTIDE SEQUENCE [LARGE SCALE GENOMIC DNA]</scope>
    <source>
        <strain evidence="3 4">CBS 269.37</strain>
    </source>
</reference>
<dbReference type="RefSeq" id="XP_022510089.1">
    <property type="nucleotide sequence ID" value="XM_022657551.1"/>
</dbReference>
<organism evidence="3 4">
    <name type="scientific">Fonsecaea monophora</name>
    <dbReference type="NCBI Taxonomy" id="254056"/>
    <lineage>
        <taxon>Eukaryota</taxon>
        <taxon>Fungi</taxon>
        <taxon>Dikarya</taxon>
        <taxon>Ascomycota</taxon>
        <taxon>Pezizomycotina</taxon>
        <taxon>Eurotiomycetes</taxon>
        <taxon>Chaetothyriomycetidae</taxon>
        <taxon>Chaetothyriales</taxon>
        <taxon>Herpotrichiellaceae</taxon>
        <taxon>Fonsecaea</taxon>
    </lineage>
</organism>
<dbReference type="GeneID" id="34602750"/>
<gene>
    <name evidence="3" type="ORF">AYO21_07597</name>
</gene>
<dbReference type="PROSITE" id="PS51518">
    <property type="entry name" value="SGF29_C"/>
    <property type="match status" value="1"/>
</dbReference>
<keyword evidence="4" id="KW-1185">Reference proteome</keyword>
<dbReference type="OrthoDB" id="10265994at2759"/>
<dbReference type="PANTHER" id="PTHR21539:SF0">
    <property type="entry name" value="SAGA-ASSOCIATED FACTOR 29"/>
    <property type="match status" value="1"/>
</dbReference>
<dbReference type="Proteomes" id="UP000077002">
    <property type="component" value="Unassembled WGS sequence"/>
</dbReference>
<dbReference type="AlphaFoldDB" id="A0A177F1D9"/>